<evidence type="ECO:0000313" key="1">
    <source>
        <dbReference type="EMBL" id="KAK5624586.1"/>
    </source>
</evidence>
<accession>A0AAN7UFG0</accession>
<dbReference type="EMBL" id="JAWHQM010000001">
    <property type="protein sequence ID" value="KAK5624586.1"/>
    <property type="molecule type" value="Genomic_DNA"/>
</dbReference>
<gene>
    <name evidence="1" type="ORF">RRF57_000301</name>
</gene>
<dbReference type="AlphaFoldDB" id="A0AAN7UFG0"/>
<sequence>MTVGRERCNGLVAEPGLDDDVFANRDVVVCGNFLPHHRYETSLSYTGVVLVNEFLQKRHDNGRVVSANAGVETVHVKVHLISAGVEISTVWGESWQEILHQRIQEGVNLGLIEANLTTRGLSTV</sequence>
<dbReference type="Proteomes" id="UP001305414">
    <property type="component" value="Unassembled WGS sequence"/>
</dbReference>
<reference evidence="1 2" key="1">
    <citation type="submission" date="2023-10" db="EMBL/GenBank/DDBJ databases">
        <title>Draft genome sequence of Xylaria bambusicola isolate GMP-LS, the root and basal stem rot pathogen of sugarcane in Indonesia.</title>
        <authorList>
            <person name="Selvaraj P."/>
            <person name="Muralishankar V."/>
            <person name="Muruganantham S."/>
            <person name="Sp S."/>
            <person name="Haryani S."/>
            <person name="Lau K.J.X."/>
            <person name="Naqvi N.I."/>
        </authorList>
    </citation>
    <scope>NUCLEOTIDE SEQUENCE [LARGE SCALE GENOMIC DNA]</scope>
    <source>
        <strain evidence="1">GMP-LS</strain>
    </source>
</reference>
<organism evidence="1 2">
    <name type="scientific">Xylaria bambusicola</name>
    <dbReference type="NCBI Taxonomy" id="326684"/>
    <lineage>
        <taxon>Eukaryota</taxon>
        <taxon>Fungi</taxon>
        <taxon>Dikarya</taxon>
        <taxon>Ascomycota</taxon>
        <taxon>Pezizomycotina</taxon>
        <taxon>Sordariomycetes</taxon>
        <taxon>Xylariomycetidae</taxon>
        <taxon>Xylariales</taxon>
        <taxon>Xylariaceae</taxon>
        <taxon>Xylaria</taxon>
    </lineage>
</organism>
<proteinExistence type="predicted"/>
<name>A0AAN7UFG0_9PEZI</name>
<evidence type="ECO:0000313" key="2">
    <source>
        <dbReference type="Proteomes" id="UP001305414"/>
    </source>
</evidence>
<keyword evidence="2" id="KW-1185">Reference proteome</keyword>
<comment type="caution">
    <text evidence="1">The sequence shown here is derived from an EMBL/GenBank/DDBJ whole genome shotgun (WGS) entry which is preliminary data.</text>
</comment>
<protein>
    <submittedName>
        <fullName evidence="1">Uncharacterized protein</fullName>
    </submittedName>
</protein>